<feature type="transmembrane region" description="Helical" evidence="16">
    <location>
        <begin position="6"/>
        <end position="26"/>
    </location>
</feature>
<feature type="transmembrane region" description="Helical" evidence="16">
    <location>
        <begin position="410"/>
        <end position="432"/>
    </location>
</feature>
<dbReference type="InterPro" id="IPR001750">
    <property type="entry name" value="ND/Mrp_TM"/>
</dbReference>
<dbReference type="GO" id="GO:0008137">
    <property type="term" value="F:NADH dehydrogenase (ubiquinone) activity"/>
    <property type="evidence" value="ECO:0007669"/>
    <property type="project" value="UniProtKB-EC"/>
</dbReference>
<feature type="domain" description="NADH dehydrogenase subunit 5 C-terminal" evidence="19">
    <location>
        <begin position="422"/>
        <end position="601"/>
    </location>
</feature>
<keyword evidence="13 16" id="KW-0496">Mitochondrion</keyword>
<protein>
    <recommendedName>
        <fullName evidence="3 16">NADH-ubiquinone oxidoreductase chain 5</fullName>
        <ecNumber evidence="2 16">7.1.1.2</ecNumber>
    </recommendedName>
</protein>
<feature type="transmembrane region" description="Helical" evidence="16">
    <location>
        <begin position="273"/>
        <end position="294"/>
    </location>
</feature>
<feature type="transmembrane region" description="Helical" evidence="16">
    <location>
        <begin position="141"/>
        <end position="161"/>
    </location>
</feature>
<feature type="transmembrane region" description="Helical" evidence="16">
    <location>
        <begin position="173"/>
        <end position="191"/>
    </location>
</feature>
<dbReference type="InterPro" id="IPR003945">
    <property type="entry name" value="NU5C-like"/>
</dbReference>
<dbReference type="AlphaFoldDB" id="A0A7L8ZVE7"/>
<dbReference type="PANTHER" id="PTHR42829">
    <property type="entry name" value="NADH-UBIQUINONE OXIDOREDUCTASE CHAIN 5"/>
    <property type="match status" value="1"/>
</dbReference>
<feature type="transmembrane region" description="Helical" evidence="16">
    <location>
        <begin position="301"/>
        <end position="319"/>
    </location>
</feature>
<keyword evidence="14 16" id="KW-0472">Membrane</keyword>
<sequence length="619" mass="67659">MTQPSALIIMLFLLPLAILTLPMLMPSSKLTSPLSTKVLTTKLAFLTSLVPLTYLIYNDLTIITYEAQWSTIGTTTIHISFTLDTYSTLFLPILLFVVWSIMEFTVQYMESDLKINTFFNQLTTFTLMMMVLVTAENLFQFFIGWEGVGIMSFMLINWWSFRSDSNKAAMQAVIYNRLADIGLVITLAWMVTNNLSLNIKGMQTTPDMALIPALGLLLAAAGKSAQFGFHPWLPAAMEGPTPVSALLHSSTMVVAGVFLLIRTSDLLYSSKTATTACLLLGAFTSMLAASCALTQNDLKKIIAYSTTSQLGLMMTSIGLKQPELAFMHISTHAFFKAMLFLCAGTIIHSLNNEQDIRKMGGLKKALPATSSCLIIGSLALSGMPFMAGFYSKDAIIESISTSNVNSLSLAMTLVATIFTTLYSLRMIYYVALNTTRTLPLSATSETPQMTNPVLRLAIGSIAAGLMISTAILPPNIPQLTMPTSTKLAALGILMLGLLVGSILITTANQLPSSIKGTQNPLISKILHSYFILHHTLSSTALQISQKLSTHLMDQTHYEALGPKTTTFLQMLMAKLLTNFHKARINPYLKAIILSIVLISLLYFTSMNAEPPDADHELEL</sequence>
<feature type="transmembrane region" description="Helical" evidence="16">
    <location>
        <begin position="241"/>
        <end position="261"/>
    </location>
</feature>
<feature type="transmembrane region" description="Helical" evidence="16">
    <location>
        <begin position="487"/>
        <end position="507"/>
    </location>
</feature>
<comment type="catalytic activity">
    <reaction evidence="15 16">
        <text>a ubiquinone + NADH + 5 H(+)(in) = a ubiquinol + NAD(+) + 4 H(+)(out)</text>
        <dbReference type="Rhea" id="RHEA:29091"/>
        <dbReference type="Rhea" id="RHEA-COMP:9565"/>
        <dbReference type="Rhea" id="RHEA-COMP:9566"/>
        <dbReference type="ChEBI" id="CHEBI:15378"/>
        <dbReference type="ChEBI" id="CHEBI:16389"/>
        <dbReference type="ChEBI" id="CHEBI:17976"/>
        <dbReference type="ChEBI" id="CHEBI:57540"/>
        <dbReference type="ChEBI" id="CHEBI:57945"/>
        <dbReference type="EC" id="7.1.1.2"/>
    </reaction>
</comment>
<feature type="transmembrane region" description="Helical" evidence="16">
    <location>
        <begin position="453"/>
        <end position="472"/>
    </location>
</feature>
<dbReference type="EC" id="7.1.1.2" evidence="2 16"/>
<dbReference type="GO" id="GO:0042773">
    <property type="term" value="P:ATP synthesis coupled electron transport"/>
    <property type="evidence" value="ECO:0007669"/>
    <property type="project" value="InterPro"/>
</dbReference>
<evidence type="ECO:0000256" key="8">
    <source>
        <dbReference type="ARBA" id="ARBA00022967"/>
    </source>
</evidence>
<dbReference type="InterPro" id="IPR001516">
    <property type="entry name" value="Proton_antipo_N"/>
</dbReference>
<evidence type="ECO:0000256" key="1">
    <source>
        <dbReference type="ARBA" id="ARBA00004448"/>
    </source>
</evidence>
<keyword evidence="7" id="KW-0999">Mitochondrion inner membrane</keyword>
<feature type="transmembrane region" description="Helical" evidence="16">
    <location>
        <begin position="368"/>
        <end position="390"/>
    </location>
</feature>
<feature type="transmembrane region" description="Helical" evidence="16">
    <location>
        <begin position="211"/>
        <end position="229"/>
    </location>
</feature>
<organism evidence="20">
    <name type="scientific">Crocodylus mindorensis</name>
    <name type="common">Philippine crocodile</name>
    <name type="synonym">Crocodylus novaeguineae mindorensis</name>
    <dbReference type="NCBI Taxonomy" id="184236"/>
    <lineage>
        <taxon>Eukaryota</taxon>
        <taxon>Metazoa</taxon>
        <taxon>Chordata</taxon>
        <taxon>Craniata</taxon>
        <taxon>Vertebrata</taxon>
        <taxon>Euteleostomi</taxon>
        <taxon>Archelosauria</taxon>
        <taxon>Archosauria</taxon>
        <taxon>Crocodylia</taxon>
        <taxon>Longirostres</taxon>
        <taxon>Crocodylidae</taxon>
        <taxon>Crocodylus</taxon>
    </lineage>
</organism>
<feature type="transmembrane region" description="Helical" evidence="16">
    <location>
        <begin position="38"/>
        <end position="57"/>
    </location>
</feature>
<evidence type="ECO:0000256" key="16">
    <source>
        <dbReference type="RuleBase" id="RU003404"/>
    </source>
</evidence>
<keyword evidence="8" id="KW-1278">Translocase</keyword>
<dbReference type="InterPro" id="IPR010934">
    <property type="entry name" value="NADH_DH_su5_C"/>
</dbReference>
<evidence type="ECO:0000259" key="18">
    <source>
        <dbReference type="Pfam" id="PF00662"/>
    </source>
</evidence>
<evidence type="ECO:0000256" key="3">
    <source>
        <dbReference type="ARBA" id="ARBA00021096"/>
    </source>
</evidence>
<geneLocation type="mitochondrion" evidence="20"/>
<keyword evidence="5" id="KW-0679">Respiratory chain</keyword>
<evidence type="ECO:0000256" key="2">
    <source>
        <dbReference type="ARBA" id="ARBA00012944"/>
    </source>
</evidence>
<dbReference type="PRINTS" id="PR01434">
    <property type="entry name" value="NADHDHGNASE5"/>
</dbReference>
<feature type="transmembrane region" description="Helical" evidence="16">
    <location>
        <begin position="587"/>
        <end position="605"/>
    </location>
</feature>
<keyword evidence="9" id="KW-0249">Electron transport</keyword>
<dbReference type="GO" id="GO:0015990">
    <property type="term" value="P:electron transport coupled proton transport"/>
    <property type="evidence" value="ECO:0007669"/>
    <property type="project" value="TreeGrafter"/>
</dbReference>
<dbReference type="GO" id="GO:0003954">
    <property type="term" value="F:NADH dehydrogenase activity"/>
    <property type="evidence" value="ECO:0007669"/>
    <property type="project" value="TreeGrafter"/>
</dbReference>
<proteinExistence type="inferred from homology"/>
<evidence type="ECO:0000256" key="9">
    <source>
        <dbReference type="ARBA" id="ARBA00022982"/>
    </source>
</evidence>
<evidence type="ECO:0000256" key="5">
    <source>
        <dbReference type="ARBA" id="ARBA00022660"/>
    </source>
</evidence>
<dbReference type="NCBIfam" id="TIGR01974">
    <property type="entry name" value="NDH_I_L"/>
    <property type="match status" value="1"/>
</dbReference>
<keyword evidence="6 16" id="KW-0812">Transmembrane</keyword>
<evidence type="ECO:0000313" key="20">
    <source>
        <dbReference type="EMBL" id="QOI74350.1"/>
    </source>
</evidence>
<dbReference type="PANTHER" id="PTHR42829:SF2">
    <property type="entry name" value="NADH-UBIQUINONE OXIDOREDUCTASE CHAIN 5"/>
    <property type="match status" value="1"/>
</dbReference>
<evidence type="ECO:0000256" key="4">
    <source>
        <dbReference type="ARBA" id="ARBA00022448"/>
    </source>
</evidence>
<reference evidence="20" key="1">
    <citation type="journal article" date="2020" name="Zool. J. Linn. Soc.">
        <title>Near-complete phylogeny of extant Crocodylia (Reptilia) using mitogenome-based data.</title>
        <authorList>
            <person name="Pan T."/>
            <person name="Miao J.-S."/>
            <person name="Zhang H.-B."/>
            <person name="Yan P."/>
            <person name="Lee P.-S."/>
            <person name="Jiang X.-Y."/>
            <person name="Ouyang J.-H."/>
            <person name="Deng Y.-P."/>
            <person name="Zhang B.-W."/>
            <person name="Wu X.-B."/>
        </authorList>
    </citation>
    <scope>NUCLEOTIDE SEQUENCE</scope>
    <source>
        <strain evidence="20">L080</strain>
    </source>
</reference>
<evidence type="ECO:0000256" key="10">
    <source>
        <dbReference type="ARBA" id="ARBA00022989"/>
    </source>
</evidence>
<keyword evidence="12 16" id="KW-0830">Ubiquinone</keyword>
<feature type="domain" description="NADH-Ubiquinone oxidoreductase (complex I) chain 5 N-terminal" evidence="18">
    <location>
        <begin position="69"/>
        <end position="119"/>
    </location>
</feature>
<evidence type="ECO:0000256" key="14">
    <source>
        <dbReference type="ARBA" id="ARBA00023136"/>
    </source>
</evidence>
<comment type="subcellular location">
    <subcellularLocation>
        <location evidence="1">Mitochondrion inner membrane</location>
        <topology evidence="1">Multi-pass membrane protein</topology>
    </subcellularLocation>
</comment>
<evidence type="ECO:0000259" key="19">
    <source>
        <dbReference type="Pfam" id="PF06455"/>
    </source>
</evidence>
<evidence type="ECO:0000256" key="13">
    <source>
        <dbReference type="ARBA" id="ARBA00023128"/>
    </source>
</evidence>
<feature type="domain" description="NADH:quinone oxidoreductase/Mrp antiporter transmembrane" evidence="17">
    <location>
        <begin position="135"/>
        <end position="418"/>
    </location>
</feature>
<evidence type="ECO:0000256" key="12">
    <source>
        <dbReference type="ARBA" id="ARBA00023075"/>
    </source>
</evidence>
<dbReference type="GO" id="GO:0005743">
    <property type="term" value="C:mitochondrial inner membrane"/>
    <property type="evidence" value="ECO:0007669"/>
    <property type="project" value="UniProtKB-SubCell"/>
</dbReference>
<dbReference type="Pfam" id="PF00361">
    <property type="entry name" value="Proton_antipo_M"/>
    <property type="match status" value="1"/>
</dbReference>
<dbReference type="Pfam" id="PF00662">
    <property type="entry name" value="Proton_antipo_N"/>
    <property type="match status" value="1"/>
</dbReference>
<comment type="function">
    <text evidence="16">Core subunit of the mitochondrial membrane respiratory chain NADH dehydrogenase (Complex I) which catalyzes electron transfer from NADH through the respiratory chain, using ubiquinone as an electron acceptor. Essential for the catalytic activity and assembly of complex I.</text>
</comment>
<keyword evidence="4 16" id="KW-0813">Transport</keyword>
<gene>
    <name evidence="20" type="primary">ND5</name>
</gene>
<dbReference type="Pfam" id="PF06455">
    <property type="entry name" value="NADH5_C"/>
    <property type="match status" value="1"/>
</dbReference>
<evidence type="ECO:0000256" key="6">
    <source>
        <dbReference type="ARBA" id="ARBA00022692"/>
    </source>
</evidence>
<feature type="transmembrane region" description="Helical" evidence="16">
    <location>
        <begin position="325"/>
        <end position="347"/>
    </location>
</feature>
<evidence type="ECO:0000256" key="11">
    <source>
        <dbReference type="ARBA" id="ARBA00023027"/>
    </source>
</evidence>
<accession>A0A7L8ZVE7</accession>
<evidence type="ECO:0000256" key="7">
    <source>
        <dbReference type="ARBA" id="ARBA00022792"/>
    </source>
</evidence>
<dbReference type="EMBL" id="MT554045">
    <property type="protein sequence ID" value="QOI74350.1"/>
    <property type="molecule type" value="Genomic_DNA"/>
</dbReference>
<feature type="transmembrane region" description="Helical" evidence="16">
    <location>
        <begin position="89"/>
        <end position="106"/>
    </location>
</feature>
<evidence type="ECO:0000259" key="17">
    <source>
        <dbReference type="Pfam" id="PF00361"/>
    </source>
</evidence>
<keyword evidence="11 16" id="KW-0520">NAD</keyword>
<keyword evidence="10 16" id="KW-1133">Transmembrane helix</keyword>
<dbReference type="InterPro" id="IPR018393">
    <property type="entry name" value="NADHpl_OxRdtase_5_subgr"/>
</dbReference>
<comment type="similarity">
    <text evidence="16">Belongs to the complex I subunit 5 family.</text>
</comment>
<evidence type="ECO:0000256" key="15">
    <source>
        <dbReference type="ARBA" id="ARBA00049551"/>
    </source>
</evidence>
<name>A0A7L8ZVE7_CROMD</name>